<dbReference type="PANTHER" id="PTHR33221">
    <property type="entry name" value="WINGED HELIX-TURN-HELIX TRANSCRIPTIONAL REGULATOR, RRF2 FAMILY"/>
    <property type="match status" value="1"/>
</dbReference>
<dbReference type="RefSeq" id="WP_188932735.1">
    <property type="nucleotide sequence ID" value="NZ_BMJC01000003.1"/>
</dbReference>
<dbReference type="InterPro" id="IPR036388">
    <property type="entry name" value="WH-like_DNA-bd_sf"/>
</dbReference>
<accession>A0A8J2XTH3</accession>
<dbReference type="GO" id="GO:0003700">
    <property type="term" value="F:DNA-binding transcription factor activity"/>
    <property type="evidence" value="ECO:0007669"/>
    <property type="project" value="TreeGrafter"/>
</dbReference>
<organism evidence="1 2">
    <name type="scientific">Puia dinghuensis</name>
    <dbReference type="NCBI Taxonomy" id="1792502"/>
    <lineage>
        <taxon>Bacteria</taxon>
        <taxon>Pseudomonadati</taxon>
        <taxon>Bacteroidota</taxon>
        <taxon>Chitinophagia</taxon>
        <taxon>Chitinophagales</taxon>
        <taxon>Chitinophagaceae</taxon>
        <taxon>Puia</taxon>
    </lineage>
</organism>
<dbReference type="InterPro" id="IPR030489">
    <property type="entry name" value="TR_Rrf2-type_CS"/>
</dbReference>
<evidence type="ECO:0008006" key="3">
    <source>
        <dbReference type="Google" id="ProtNLM"/>
    </source>
</evidence>
<evidence type="ECO:0000313" key="1">
    <source>
        <dbReference type="EMBL" id="GGB03404.1"/>
    </source>
</evidence>
<sequence>MFSKACEYAIRAVLFISQKSKDGKKVGIREIAKGIDSPEHFIAKILQDLRRKGLVQSQKGPAGGFYLDKESMNYSLADVVRVVDGDSLFSGCGLGLKQCSEKKPCPLHHTFKQIRGDIYHMLESAKLGEFNKQLEKNVLFLKGE</sequence>
<dbReference type="AlphaFoldDB" id="A0A8J2XTH3"/>
<dbReference type="Proteomes" id="UP000607559">
    <property type="component" value="Unassembled WGS sequence"/>
</dbReference>
<protein>
    <recommendedName>
        <fullName evidence="3">Rrf2 family transcriptional regulator</fullName>
    </recommendedName>
</protein>
<proteinExistence type="predicted"/>
<keyword evidence="2" id="KW-1185">Reference proteome</keyword>
<comment type="caution">
    <text evidence="1">The sequence shown here is derived from an EMBL/GenBank/DDBJ whole genome shotgun (WGS) entry which is preliminary data.</text>
</comment>
<dbReference type="InterPro" id="IPR036390">
    <property type="entry name" value="WH_DNA-bd_sf"/>
</dbReference>
<dbReference type="SUPFAM" id="SSF46785">
    <property type="entry name" value="Winged helix' DNA-binding domain"/>
    <property type="match status" value="1"/>
</dbReference>
<dbReference type="EMBL" id="BMJC01000003">
    <property type="protein sequence ID" value="GGB03404.1"/>
    <property type="molecule type" value="Genomic_DNA"/>
</dbReference>
<gene>
    <name evidence="1" type="ORF">GCM10011511_28380</name>
</gene>
<reference evidence="1" key="2">
    <citation type="submission" date="2020-09" db="EMBL/GenBank/DDBJ databases">
        <authorList>
            <person name="Sun Q."/>
            <person name="Zhou Y."/>
        </authorList>
    </citation>
    <scope>NUCLEOTIDE SEQUENCE</scope>
    <source>
        <strain evidence="1">CGMCC 1.15448</strain>
    </source>
</reference>
<dbReference type="PROSITE" id="PS51197">
    <property type="entry name" value="HTH_RRF2_2"/>
    <property type="match status" value="1"/>
</dbReference>
<name>A0A8J2XTH3_9BACT</name>
<evidence type="ECO:0000313" key="2">
    <source>
        <dbReference type="Proteomes" id="UP000607559"/>
    </source>
</evidence>
<dbReference type="Pfam" id="PF02082">
    <property type="entry name" value="Rrf2"/>
    <property type="match status" value="1"/>
</dbReference>
<dbReference type="GO" id="GO:0005829">
    <property type="term" value="C:cytosol"/>
    <property type="evidence" value="ECO:0007669"/>
    <property type="project" value="TreeGrafter"/>
</dbReference>
<dbReference type="PROSITE" id="PS01332">
    <property type="entry name" value="HTH_RRF2_1"/>
    <property type="match status" value="1"/>
</dbReference>
<reference evidence="1" key="1">
    <citation type="journal article" date="2014" name="Int. J. Syst. Evol. Microbiol.">
        <title>Complete genome sequence of Corynebacterium casei LMG S-19264T (=DSM 44701T), isolated from a smear-ripened cheese.</title>
        <authorList>
            <consortium name="US DOE Joint Genome Institute (JGI-PGF)"/>
            <person name="Walter F."/>
            <person name="Albersmeier A."/>
            <person name="Kalinowski J."/>
            <person name="Ruckert C."/>
        </authorList>
    </citation>
    <scope>NUCLEOTIDE SEQUENCE</scope>
    <source>
        <strain evidence="1">CGMCC 1.15448</strain>
    </source>
</reference>
<dbReference type="InterPro" id="IPR000944">
    <property type="entry name" value="Tscrpt_reg_Rrf2"/>
</dbReference>
<dbReference type="PANTHER" id="PTHR33221:SF13">
    <property type="entry name" value="TRANSCRIPTIONAL REGULATOR-RELATED"/>
    <property type="match status" value="1"/>
</dbReference>
<dbReference type="Gene3D" id="1.10.10.10">
    <property type="entry name" value="Winged helix-like DNA-binding domain superfamily/Winged helix DNA-binding domain"/>
    <property type="match status" value="1"/>
</dbReference>
<dbReference type="NCBIfam" id="TIGR00738">
    <property type="entry name" value="rrf2_super"/>
    <property type="match status" value="1"/>
</dbReference>